<dbReference type="EMBL" id="QVME01000007">
    <property type="protein sequence ID" value="RGE66733.1"/>
    <property type="molecule type" value="Genomic_DNA"/>
</dbReference>
<dbReference type="Proteomes" id="UP000260828">
    <property type="component" value="Unassembled WGS sequence"/>
</dbReference>
<dbReference type="Proteomes" id="UP000196386">
    <property type="component" value="Unassembled WGS sequence"/>
</dbReference>
<dbReference type="RefSeq" id="WP_087216665.1">
    <property type="nucleotide sequence ID" value="NZ_NFJJ01000010.1"/>
</dbReference>
<name>A0A1Y4MFJ2_9FIRM</name>
<reference evidence="1" key="2">
    <citation type="journal article" date="2018" name="BMC Genomics">
        <title>Whole genome sequencing and function prediction of 133 gut anaerobes isolated from chicken caecum in pure cultures.</title>
        <authorList>
            <person name="Medvecky M."/>
            <person name="Cejkova D."/>
            <person name="Polansky O."/>
            <person name="Karasova D."/>
            <person name="Kubasova T."/>
            <person name="Cizek A."/>
            <person name="Rychlik I."/>
        </authorList>
    </citation>
    <scope>NUCLEOTIDE SEQUENCE</scope>
    <source>
        <strain evidence="1">An175</strain>
    </source>
</reference>
<dbReference type="EMBL" id="NFKP01000032">
    <property type="protein sequence ID" value="OUP67528.1"/>
    <property type="molecule type" value="Genomic_DNA"/>
</dbReference>
<reference evidence="2 4" key="3">
    <citation type="submission" date="2018-08" db="EMBL/GenBank/DDBJ databases">
        <title>A genome reference for cultivated species of the human gut microbiota.</title>
        <authorList>
            <person name="Zou Y."/>
            <person name="Xue W."/>
            <person name="Luo G."/>
        </authorList>
    </citation>
    <scope>NUCLEOTIDE SEQUENCE [LARGE SCALE GENOMIC DNA]</scope>
    <source>
        <strain evidence="2 4">TF05-12AC</strain>
    </source>
</reference>
<sequence length="116" mass="13639">MTLEEMFCDLYDKYGNDFNWYMIPFAQADGAFVAELNKEMGQDHFLYGKKIWAAAKCESNDDVLYVLRNGMGRDIYYLVHLTYSAHNADGFPQYEEFADLFAVKEFIERSYIEGYM</sequence>
<organism evidence="1 3">
    <name type="scientific">Anaerotruncus colihominis</name>
    <dbReference type="NCBI Taxonomy" id="169435"/>
    <lineage>
        <taxon>Bacteria</taxon>
        <taxon>Bacillati</taxon>
        <taxon>Bacillota</taxon>
        <taxon>Clostridia</taxon>
        <taxon>Eubacteriales</taxon>
        <taxon>Oscillospiraceae</taxon>
        <taxon>Anaerotruncus</taxon>
    </lineage>
</organism>
<evidence type="ECO:0000313" key="3">
    <source>
        <dbReference type="Proteomes" id="UP000196386"/>
    </source>
</evidence>
<evidence type="ECO:0000313" key="4">
    <source>
        <dbReference type="Proteomes" id="UP000260828"/>
    </source>
</evidence>
<dbReference type="AlphaFoldDB" id="A0A1Y4MFJ2"/>
<reference evidence="3" key="1">
    <citation type="submission" date="2017-04" db="EMBL/GenBank/DDBJ databases">
        <title>Function of individual gut microbiota members based on whole genome sequencing of pure cultures obtained from chicken caecum.</title>
        <authorList>
            <person name="Medvecky M."/>
            <person name="Cejkova D."/>
            <person name="Polansky O."/>
            <person name="Karasova D."/>
            <person name="Kubasova T."/>
            <person name="Cizek A."/>
            <person name="Rychlik I."/>
        </authorList>
    </citation>
    <scope>NUCLEOTIDE SEQUENCE [LARGE SCALE GENOMIC DNA]</scope>
    <source>
        <strain evidence="3">An175</strain>
    </source>
</reference>
<accession>A0A1Y4MFJ2</accession>
<evidence type="ECO:0000313" key="1">
    <source>
        <dbReference type="EMBL" id="OUP67528.1"/>
    </source>
</evidence>
<gene>
    <name evidence="1" type="ORF">B5F11_17960</name>
    <name evidence="2" type="ORF">DXC40_13245</name>
</gene>
<comment type="caution">
    <text evidence="1">The sequence shown here is derived from an EMBL/GenBank/DDBJ whole genome shotgun (WGS) entry which is preliminary data.</text>
</comment>
<proteinExistence type="predicted"/>
<evidence type="ECO:0000313" key="2">
    <source>
        <dbReference type="EMBL" id="RGE66733.1"/>
    </source>
</evidence>
<protein>
    <submittedName>
        <fullName evidence="1">Uncharacterized protein</fullName>
    </submittedName>
</protein>